<accession>X1R9Z3</accession>
<comment type="caution">
    <text evidence="5">The sequence shown here is derived from an EMBL/GenBank/DDBJ whole genome shotgun (WGS) entry which is preliminary data.</text>
</comment>
<dbReference type="InterPro" id="IPR052760">
    <property type="entry name" value="Mitochondrial_malonyltrans"/>
</dbReference>
<dbReference type="SUPFAM" id="SSF55048">
    <property type="entry name" value="Probable ACP-binding domain of malonyl-CoA ACP transacylase"/>
    <property type="match status" value="1"/>
</dbReference>
<evidence type="ECO:0000313" key="5">
    <source>
        <dbReference type="EMBL" id="GAI77557.1"/>
    </source>
</evidence>
<gene>
    <name evidence="5" type="ORF">S12H4_16317</name>
</gene>
<dbReference type="Gene3D" id="3.30.70.250">
    <property type="entry name" value="Malonyl-CoA ACP transacylase, ACP-binding"/>
    <property type="match status" value="1"/>
</dbReference>
<name>X1R9Z3_9ZZZZ</name>
<keyword evidence="3" id="KW-0012">Acyltransferase</keyword>
<dbReference type="InterPro" id="IPR014043">
    <property type="entry name" value="Acyl_transferase_dom"/>
</dbReference>
<sequence>MGMGADIAREFPAAAETFEKANDIVGFDLTRLCFEGPADELNTTTISQPAIFTTSAAILEVLSADPATSALKPDIAAGLSLGEYTALYAAGLISFDQALTLVHKRGQAMQAAADATDGAMVSIIGLDEEKTARLCAEAREGELLEPVNFNCPGQIVLSGAKAPCRRAQELAPEYGAIAAVALEVAGAFHTEMMSAAAQTLEQALSDCDIAEPADIRTITNINAEYYQTAHAIAQGLVEQLTRPILWQRCMERLLADGVENFYEIGPGRVLTGLMRRINRKTKVVNLSNLQAINELPGVL</sequence>
<dbReference type="NCBIfam" id="TIGR00128">
    <property type="entry name" value="fabD"/>
    <property type="match status" value="1"/>
</dbReference>
<dbReference type="PIRSF" id="PIRSF000446">
    <property type="entry name" value="Mct"/>
    <property type="match status" value="1"/>
</dbReference>
<dbReference type="EMBL" id="BARW01007887">
    <property type="protein sequence ID" value="GAI77557.1"/>
    <property type="molecule type" value="Genomic_DNA"/>
</dbReference>
<dbReference type="PANTHER" id="PTHR47170:SF2">
    <property type="entry name" value="MALONYL-COA:ACP TRANSACYLASE (MAT) DOMAIN-CONTAINING PROTEIN"/>
    <property type="match status" value="1"/>
</dbReference>
<dbReference type="InterPro" id="IPR024925">
    <property type="entry name" value="Malonyl_CoA-ACP_transAc"/>
</dbReference>
<dbReference type="PANTHER" id="PTHR47170">
    <property type="entry name" value="MALONYL-COA ACP TRANSACYLASE, ACP-BINDING"/>
    <property type="match status" value="1"/>
</dbReference>
<proteinExistence type="inferred from homology"/>
<dbReference type="InterPro" id="IPR001227">
    <property type="entry name" value="Ac_transferase_dom_sf"/>
</dbReference>
<dbReference type="FunFam" id="3.30.70.250:FF:000001">
    <property type="entry name" value="Malonyl CoA-acyl carrier protein transacylase"/>
    <property type="match status" value="1"/>
</dbReference>
<feature type="non-terminal residue" evidence="5">
    <location>
        <position position="299"/>
    </location>
</feature>
<comment type="similarity">
    <text evidence="1">Belongs to the FabD family.</text>
</comment>
<protein>
    <recommendedName>
        <fullName evidence="4">Malonyl-CoA:ACP transacylase (MAT) domain-containing protein</fullName>
    </recommendedName>
</protein>
<reference evidence="5" key="1">
    <citation type="journal article" date="2014" name="Front. Microbiol.">
        <title>High frequency of phylogenetically diverse reductive dehalogenase-homologous genes in deep subseafloor sedimentary metagenomes.</title>
        <authorList>
            <person name="Kawai M."/>
            <person name="Futagami T."/>
            <person name="Toyoda A."/>
            <person name="Takaki Y."/>
            <person name="Nishi S."/>
            <person name="Hori S."/>
            <person name="Arai W."/>
            <person name="Tsubouchi T."/>
            <person name="Morono Y."/>
            <person name="Uchiyama I."/>
            <person name="Ito T."/>
            <person name="Fujiyama A."/>
            <person name="Inagaki F."/>
            <person name="Takami H."/>
        </authorList>
    </citation>
    <scope>NUCLEOTIDE SEQUENCE</scope>
    <source>
        <strain evidence="5">Expedition CK06-06</strain>
    </source>
</reference>
<dbReference type="SUPFAM" id="SSF52151">
    <property type="entry name" value="FabD/lysophospholipase-like"/>
    <property type="match status" value="1"/>
</dbReference>
<dbReference type="InterPro" id="IPR016035">
    <property type="entry name" value="Acyl_Trfase/lysoPLipase"/>
</dbReference>
<keyword evidence="2" id="KW-0808">Transferase</keyword>
<dbReference type="Pfam" id="PF00698">
    <property type="entry name" value="Acyl_transf_1"/>
    <property type="match status" value="1"/>
</dbReference>
<evidence type="ECO:0000259" key="4">
    <source>
        <dbReference type="SMART" id="SM00827"/>
    </source>
</evidence>
<dbReference type="SMART" id="SM00827">
    <property type="entry name" value="PKS_AT"/>
    <property type="match status" value="1"/>
</dbReference>
<dbReference type="InterPro" id="IPR004410">
    <property type="entry name" value="Malonyl_CoA-ACP_transAc_FabD"/>
</dbReference>
<dbReference type="GO" id="GO:0004314">
    <property type="term" value="F:[acyl-carrier-protein] S-malonyltransferase activity"/>
    <property type="evidence" value="ECO:0007669"/>
    <property type="project" value="InterPro"/>
</dbReference>
<organism evidence="5">
    <name type="scientific">marine sediment metagenome</name>
    <dbReference type="NCBI Taxonomy" id="412755"/>
    <lineage>
        <taxon>unclassified sequences</taxon>
        <taxon>metagenomes</taxon>
        <taxon>ecological metagenomes</taxon>
    </lineage>
</organism>
<feature type="domain" description="Malonyl-CoA:ACP transacylase (MAT)" evidence="4">
    <location>
        <begin position="1"/>
        <end position="292"/>
    </location>
</feature>
<evidence type="ECO:0000256" key="3">
    <source>
        <dbReference type="ARBA" id="ARBA00023315"/>
    </source>
</evidence>
<evidence type="ECO:0000256" key="1">
    <source>
        <dbReference type="ARBA" id="ARBA00008217"/>
    </source>
</evidence>
<evidence type="ECO:0000256" key="2">
    <source>
        <dbReference type="ARBA" id="ARBA00022679"/>
    </source>
</evidence>
<dbReference type="InterPro" id="IPR016036">
    <property type="entry name" value="Malonyl_transacylase_ACP-bd"/>
</dbReference>
<dbReference type="Gene3D" id="3.40.366.10">
    <property type="entry name" value="Malonyl-Coenzyme A Acyl Carrier Protein, domain 2"/>
    <property type="match status" value="1"/>
</dbReference>
<dbReference type="AlphaFoldDB" id="X1R9Z3"/>